<dbReference type="EMBL" id="JAPFFF010000001">
    <property type="protein sequence ID" value="KAK8899194.1"/>
    <property type="molecule type" value="Genomic_DNA"/>
</dbReference>
<dbReference type="Proteomes" id="UP001470230">
    <property type="component" value="Unassembled WGS sequence"/>
</dbReference>
<dbReference type="InterPro" id="IPR023186">
    <property type="entry name" value="IUNH"/>
</dbReference>
<comment type="caution">
    <text evidence="5">The sequence shown here is derived from an EMBL/GenBank/DDBJ whole genome shotgun (WGS) entry which is preliminary data.</text>
</comment>
<name>A0ABR2L7B0_9EUKA</name>
<keyword evidence="3" id="KW-0326">Glycosidase</keyword>
<evidence type="ECO:0000256" key="1">
    <source>
        <dbReference type="ARBA" id="ARBA00009176"/>
    </source>
</evidence>
<dbReference type="PANTHER" id="PTHR12304">
    <property type="entry name" value="INOSINE-URIDINE PREFERRING NUCLEOSIDE HYDROLASE"/>
    <property type="match status" value="1"/>
</dbReference>
<dbReference type="Gene3D" id="3.90.245.10">
    <property type="entry name" value="Ribonucleoside hydrolase-like"/>
    <property type="match status" value="1"/>
</dbReference>
<feature type="domain" description="Inosine/uridine-preferring nucleoside hydrolase" evidence="4">
    <location>
        <begin position="63"/>
        <end position="363"/>
    </location>
</feature>
<dbReference type="PANTHER" id="PTHR12304:SF56">
    <property type="entry name" value="HYDROLASE, PUTATIVE (AFU_ORTHOLOGUE AFUA_1G11790)-RELATED"/>
    <property type="match status" value="1"/>
</dbReference>
<reference evidence="5 6" key="1">
    <citation type="submission" date="2024-04" db="EMBL/GenBank/DDBJ databases">
        <title>Tritrichomonas musculus Genome.</title>
        <authorList>
            <person name="Alves-Ferreira E."/>
            <person name="Grigg M."/>
            <person name="Lorenzi H."/>
            <person name="Galac M."/>
        </authorList>
    </citation>
    <scope>NUCLEOTIDE SEQUENCE [LARGE SCALE GENOMIC DNA]</scope>
    <source>
        <strain evidence="5 6">EAF2021</strain>
    </source>
</reference>
<dbReference type="InterPro" id="IPR001910">
    <property type="entry name" value="Inosine/uridine_hydrolase_dom"/>
</dbReference>
<evidence type="ECO:0000313" key="6">
    <source>
        <dbReference type="Proteomes" id="UP001470230"/>
    </source>
</evidence>
<accession>A0ABR2L7B0</accession>
<evidence type="ECO:0000259" key="4">
    <source>
        <dbReference type="Pfam" id="PF01156"/>
    </source>
</evidence>
<evidence type="ECO:0000256" key="3">
    <source>
        <dbReference type="ARBA" id="ARBA00023295"/>
    </source>
</evidence>
<organism evidence="5 6">
    <name type="scientific">Tritrichomonas musculus</name>
    <dbReference type="NCBI Taxonomy" id="1915356"/>
    <lineage>
        <taxon>Eukaryota</taxon>
        <taxon>Metamonada</taxon>
        <taxon>Parabasalia</taxon>
        <taxon>Tritrichomonadida</taxon>
        <taxon>Tritrichomonadidae</taxon>
        <taxon>Tritrichomonas</taxon>
    </lineage>
</organism>
<dbReference type="InterPro" id="IPR036452">
    <property type="entry name" value="Ribo_hydro-like"/>
</dbReference>
<keyword evidence="6" id="KW-1185">Reference proteome</keyword>
<dbReference type="SUPFAM" id="SSF53590">
    <property type="entry name" value="Nucleoside hydrolase"/>
    <property type="match status" value="1"/>
</dbReference>
<dbReference type="Pfam" id="PF01156">
    <property type="entry name" value="IU_nuc_hydro"/>
    <property type="match status" value="1"/>
</dbReference>
<evidence type="ECO:0000256" key="2">
    <source>
        <dbReference type="ARBA" id="ARBA00022801"/>
    </source>
</evidence>
<proteinExistence type="inferred from homology"/>
<comment type="similarity">
    <text evidence="1">Belongs to the IUNH family.</text>
</comment>
<protein>
    <recommendedName>
        <fullName evidence="4">Inosine/uridine-preferring nucleoside hydrolase domain-containing protein</fullName>
    </recommendedName>
</protein>
<gene>
    <name evidence="5" type="ORF">M9Y10_001496</name>
</gene>
<sequence>MRLHSHSNITPSLEEYVFAERNVSYSSELYEPSPEELKKIKKTSSSPVSPHKGPMVNGMVKCIIDTDIGTDFDDTLAILYALNLVNLEILGITTNYGPTQLRSSIVHKIVDSYMKYHPNRKNIPIISGANFQIGTHREIFIKGNEGRPFFSKEEIENNYLDPKKWESNSQTEAADFIAQTINSNPGEIKIISIGIMTNIALAFKRNPEIIPKIKEMVVMGGGGVLTSQKTIFTAKYSTDPKQWEKKVSKLEDVLPYDDSSVPNFVCQGNMIHLYPNHNFSGDTMATVSVFEHPIPTKIIPHSVTSKFWLSGHAIQYLHDRANDARSKGVLDDEATEVAGLIMEEWFKLRRGQNGQCPHDPLTVNEAAFGSDQSPIYYVNGTMIIHRWAAYSTFIPHEDGKHLLGIYVHDKDVPPFLDFLGKKITNDYDKEK</sequence>
<keyword evidence="2" id="KW-0378">Hydrolase</keyword>
<evidence type="ECO:0000313" key="5">
    <source>
        <dbReference type="EMBL" id="KAK8899194.1"/>
    </source>
</evidence>